<protein>
    <recommendedName>
        <fullName evidence="3">ENT domain-containing protein</fullName>
    </recommendedName>
</protein>
<reference evidence="4" key="1">
    <citation type="submission" date="2022-03" db="EMBL/GenBank/DDBJ databases">
        <title>A functionally conserved STORR gene fusion in Papaver species that diverged 16.8 million years ago.</title>
        <authorList>
            <person name="Catania T."/>
        </authorList>
    </citation>
    <scope>NUCLEOTIDE SEQUENCE</scope>
    <source>
        <strain evidence="4">S-191538</strain>
    </source>
</reference>
<dbReference type="PANTHER" id="PTHR31917">
    <property type="entry name" value="AGENET DOMAIN-CONTAINING PROTEIN-RELATED"/>
    <property type="match status" value="1"/>
</dbReference>
<comment type="subcellular location">
    <subcellularLocation>
        <location evidence="1">Nucleus</location>
    </subcellularLocation>
</comment>
<dbReference type="InterPro" id="IPR036142">
    <property type="entry name" value="ENT_dom-like_sf"/>
</dbReference>
<evidence type="ECO:0000256" key="1">
    <source>
        <dbReference type="ARBA" id="ARBA00004123"/>
    </source>
</evidence>
<dbReference type="SMART" id="SM01191">
    <property type="entry name" value="ENT"/>
    <property type="match status" value="1"/>
</dbReference>
<dbReference type="AlphaFoldDB" id="A0AA41VAX2"/>
<accession>A0AA41VAX2</accession>
<dbReference type="Pfam" id="PF05641">
    <property type="entry name" value="Agenet"/>
    <property type="match status" value="1"/>
</dbReference>
<name>A0AA41VAX2_PAPNU</name>
<dbReference type="InterPro" id="IPR008395">
    <property type="entry name" value="Agenet-like_dom"/>
</dbReference>
<evidence type="ECO:0000313" key="5">
    <source>
        <dbReference type="Proteomes" id="UP001177140"/>
    </source>
</evidence>
<gene>
    <name evidence="4" type="ORF">MKW94_014753</name>
</gene>
<evidence type="ECO:0000256" key="2">
    <source>
        <dbReference type="ARBA" id="ARBA00023242"/>
    </source>
</evidence>
<comment type="caution">
    <text evidence="4">The sequence shown here is derived from an EMBL/GenBank/DDBJ whole genome shotgun (WGS) entry which is preliminary data.</text>
</comment>
<dbReference type="SMART" id="SM00743">
    <property type="entry name" value="Agenet"/>
    <property type="match status" value="2"/>
</dbReference>
<dbReference type="Pfam" id="PF03735">
    <property type="entry name" value="ENT"/>
    <property type="match status" value="1"/>
</dbReference>
<evidence type="ECO:0000313" key="4">
    <source>
        <dbReference type="EMBL" id="MCL7038301.1"/>
    </source>
</evidence>
<dbReference type="Gene3D" id="2.30.30.140">
    <property type="match status" value="1"/>
</dbReference>
<dbReference type="EMBL" id="JAJJMA010189112">
    <property type="protein sequence ID" value="MCL7038301.1"/>
    <property type="molecule type" value="Genomic_DNA"/>
</dbReference>
<dbReference type="PROSITE" id="PS51138">
    <property type="entry name" value="ENT"/>
    <property type="match status" value="1"/>
</dbReference>
<organism evidence="4 5">
    <name type="scientific">Papaver nudicaule</name>
    <name type="common">Iceland poppy</name>
    <dbReference type="NCBI Taxonomy" id="74823"/>
    <lineage>
        <taxon>Eukaryota</taxon>
        <taxon>Viridiplantae</taxon>
        <taxon>Streptophyta</taxon>
        <taxon>Embryophyta</taxon>
        <taxon>Tracheophyta</taxon>
        <taxon>Spermatophyta</taxon>
        <taxon>Magnoliopsida</taxon>
        <taxon>Ranunculales</taxon>
        <taxon>Papaveraceae</taxon>
        <taxon>Papaveroideae</taxon>
        <taxon>Papaver</taxon>
    </lineage>
</organism>
<sequence length="377" mass="42922">MKFKQGNKVEVLRRGMKEFESYWYPGKIINIVGSRYTVSYKSIRNSNGEPVVENACRPDIRPIPPPMKRDREWVIGDVVEVFDLSCWKEGKVAKVLDRNRVVVVRLVGSIQLTEFHESNLRVLQTWQNEEWVAAVKGGGERRNDNNDNLLKCSNLSQGLGRGSLQHRILKESFVRDGEEPEKLKNLQLVEKSKRNVDLHFEPTYDDEITEIGGRKRKALVKAGKSDRLPKKAKMGKNCNYSLHRFSMPVTGVTEDSNECSVASCSSNYLPDYTPRNWEISSKNVDGSCFNDAGSVCPSMSEKDYLQSYAEDELLDDEDDGIHNLELHAYKSTVQALYASGPLSWEQESLLTNLRLSLNISNEEHLHQLRQLLSAQVL</sequence>
<proteinExistence type="predicted"/>
<evidence type="ECO:0000259" key="3">
    <source>
        <dbReference type="PROSITE" id="PS51138"/>
    </source>
</evidence>
<dbReference type="GO" id="GO:0005634">
    <property type="term" value="C:nucleus"/>
    <property type="evidence" value="ECO:0007669"/>
    <property type="project" value="UniProtKB-SubCell"/>
</dbReference>
<dbReference type="SUPFAM" id="SSF158639">
    <property type="entry name" value="ENT-like"/>
    <property type="match status" value="1"/>
</dbReference>
<dbReference type="PANTHER" id="PTHR31917:SF59">
    <property type="entry name" value="ENT DOMAIN-CONTAINING PROTEIN"/>
    <property type="match status" value="1"/>
</dbReference>
<dbReference type="InterPro" id="IPR005491">
    <property type="entry name" value="ENT_dom"/>
</dbReference>
<feature type="domain" description="ENT" evidence="3">
    <location>
        <begin position="317"/>
        <end position="377"/>
    </location>
</feature>
<dbReference type="Proteomes" id="UP001177140">
    <property type="component" value="Unassembled WGS sequence"/>
</dbReference>
<keyword evidence="2" id="KW-0539">Nucleus</keyword>
<dbReference type="InterPro" id="IPR014002">
    <property type="entry name" value="Agenet_dom_plant"/>
</dbReference>
<dbReference type="Gene3D" id="1.10.1240.40">
    <property type="entry name" value="ENT domain"/>
    <property type="match status" value="1"/>
</dbReference>
<keyword evidence="5" id="KW-1185">Reference proteome</keyword>